<evidence type="ECO:0000313" key="3">
    <source>
        <dbReference type="Proteomes" id="UP000183200"/>
    </source>
</evidence>
<feature type="chain" id="PRO_5010367324" evidence="1">
    <location>
        <begin position="20"/>
        <end position="64"/>
    </location>
</feature>
<gene>
    <name evidence="2" type="ORF">SAMN05421820_101742</name>
</gene>
<dbReference type="AlphaFoldDB" id="A0A1G9L2E6"/>
<evidence type="ECO:0000256" key="1">
    <source>
        <dbReference type="SAM" id="SignalP"/>
    </source>
</evidence>
<keyword evidence="3" id="KW-1185">Reference proteome</keyword>
<sequence length="64" mass="6995">MKILILLMASLLSYHVSSAQCTKNLLLKDKASLSLAGENGKLMVTFRPPGAVLQFHIAELKIID</sequence>
<proteinExistence type="predicted"/>
<dbReference type="RefSeq" id="WP_074604740.1">
    <property type="nucleotide sequence ID" value="NZ_FNGY01000001.1"/>
</dbReference>
<accession>A0A1G9L2E6</accession>
<name>A0A1G9L2E6_9SPHI</name>
<keyword evidence="1" id="KW-0732">Signal</keyword>
<organism evidence="2 3">
    <name type="scientific">Pedobacter steynii</name>
    <dbReference type="NCBI Taxonomy" id="430522"/>
    <lineage>
        <taxon>Bacteria</taxon>
        <taxon>Pseudomonadati</taxon>
        <taxon>Bacteroidota</taxon>
        <taxon>Sphingobacteriia</taxon>
        <taxon>Sphingobacteriales</taxon>
        <taxon>Sphingobacteriaceae</taxon>
        <taxon>Pedobacter</taxon>
    </lineage>
</organism>
<dbReference type="Proteomes" id="UP000183200">
    <property type="component" value="Unassembled WGS sequence"/>
</dbReference>
<evidence type="ECO:0000313" key="2">
    <source>
        <dbReference type="EMBL" id="SDL56142.1"/>
    </source>
</evidence>
<protein>
    <submittedName>
        <fullName evidence="2">Uncharacterized protein</fullName>
    </submittedName>
</protein>
<feature type="signal peptide" evidence="1">
    <location>
        <begin position="1"/>
        <end position="19"/>
    </location>
</feature>
<dbReference type="EMBL" id="FNGY01000001">
    <property type="protein sequence ID" value="SDL56142.1"/>
    <property type="molecule type" value="Genomic_DNA"/>
</dbReference>
<reference evidence="3" key="1">
    <citation type="submission" date="2016-10" db="EMBL/GenBank/DDBJ databases">
        <authorList>
            <person name="Varghese N."/>
            <person name="Submissions S."/>
        </authorList>
    </citation>
    <scope>NUCLEOTIDE SEQUENCE [LARGE SCALE GENOMIC DNA]</scope>
    <source>
        <strain evidence="3">DSM 19110</strain>
    </source>
</reference>